<keyword evidence="3" id="KW-1185">Reference proteome</keyword>
<protein>
    <submittedName>
        <fullName evidence="2">Uncharacterized protein</fullName>
    </submittedName>
</protein>
<feature type="coiled-coil region" evidence="1">
    <location>
        <begin position="35"/>
        <end position="62"/>
    </location>
</feature>
<evidence type="ECO:0000313" key="2">
    <source>
        <dbReference type="EMBL" id="KAF7265003.1"/>
    </source>
</evidence>
<reference evidence="2" key="1">
    <citation type="submission" date="2020-08" db="EMBL/GenBank/DDBJ databases">
        <title>Genome sequencing and assembly of the red palm weevil Rhynchophorus ferrugineus.</title>
        <authorList>
            <person name="Dias G.B."/>
            <person name="Bergman C.M."/>
            <person name="Manee M."/>
        </authorList>
    </citation>
    <scope>NUCLEOTIDE SEQUENCE</scope>
    <source>
        <strain evidence="2">AA-2017</strain>
        <tissue evidence="2">Whole larva</tissue>
    </source>
</reference>
<keyword evidence="1" id="KW-0175">Coiled coil</keyword>
<accession>A0A834LZI9</accession>
<dbReference type="EMBL" id="JAACXV010015265">
    <property type="protein sequence ID" value="KAF7265003.1"/>
    <property type="molecule type" value="Genomic_DNA"/>
</dbReference>
<evidence type="ECO:0000256" key="1">
    <source>
        <dbReference type="SAM" id="Coils"/>
    </source>
</evidence>
<dbReference type="Proteomes" id="UP000625711">
    <property type="component" value="Unassembled WGS sequence"/>
</dbReference>
<gene>
    <name evidence="2" type="ORF">GWI33_021750</name>
</gene>
<organism evidence="2 3">
    <name type="scientific">Rhynchophorus ferrugineus</name>
    <name type="common">Red palm weevil</name>
    <name type="synonym">Curculio ferrugineus</name>
    <dbReference type="NCBI Taxonomy" id="354439"/>
    <lineage>
        <taxon>Eukaryota</taxon>
        <taxon>Metazoa</taxon>
        <taxon>Ecdysozoa</taxon>
        <taxon>Arthropoda</taxon>
        <taxon>Hexapoda</taxon>
        <taxon>Insecta</taxon>
        <taxon>Pterygota</taxon>
        <taxon>Neoptera</taxon>
        <taxon>Endopterygota</taxon>
        <taxon>Coleoptera</taxon>
        <taxon>Polyphaga</taxon>
        <taxon>Cucujiformia</taxon>
        <taxon>Curculionidae</taxon>
        <taxon>Dryophthorinae</taxon>
        <taxon>Rhynchophorus</taxon>
    </lineage>
</organism>
<dbReference type="AlphaFoldDB" id="A0A834LZI9"/>
<sequence length="67" mass="7999">MMGFRSLKRVRNASYEIMLGKLKESSRSTSLNLFEEEIQLELGEMREELRVYRGELDKVREQNKKSM</sequence>
<name>A0A834LZI9_RHYFE</name>
<comment type="caution">
    <text evidence="2">The sequence shown here is derived from an EMBL/GenBank/DDBJ whole genome shotgun (WGS) entry which is preliminary data.</text>
</comment>
<evidence type="ECO:0000313" key="3">
    <source>
        <dbReference type="Proteomes" id="UP000625711"/>
    </source>
</evidence>
<proteinExistence type="predicted"/>